<dbReference type="InterPro" id="IPR003172">
    <property type="entry name" value="ML_dom"/>
</dbReference>
<feature type="domain" description="MD-2-related lipid-recognition" evidence="2">
    <location>
        <begin position="24"/>
        <end position="166"/>
    </location>
</feature>
<dbReference type="SMART" id="SM00737">
    <property type="entry name" value="ML"/>
    <property type="match status" value="1"/>
</dbReference>
<evidence type="ECO:0000313" key="3">
    <source>
        <dbReference type="EMBL" id="AQS22680.1"/>
    </source>
</evidence>
<dbReference type="PROSITE" id="PS51257">
    <property type="entry name" value="PROKAR_LIPOPROTEIN"/>
    <property type="match status" value="1"/>
</dbReference>
<name>A0A1S6GLG7_9MAXI</name>
<dbReference type="Gene3D" id="2.60.40.770">
    <property type="match status" value="1"/>
</dbReference>
<keyword evidence="1" id="KW-0732">Signal</keyword>
<dbReference type="SUPFAM" id="SSF81296">
    <property type="entry name" value="E set domains"/>
    <property type="match status" value="1"/>
</dbReference>
<sequence length="169" mass="19103">MKLQLSVLFSLLGLLGCMEAKLCFEECSDVGALQNVEIHGCYRRSTYPHKQNFRCRGRVGPPCTVVRGQTVYLDLKWTAGGFTNITQDVVWQSGFLDLPWAGMETDICKYTNNGSACSQPGIQGETNHLMFPIYISEYYPAGKYNLKWKIMEHPSLAELTCFLFTIKIV</sequence>
<feature type="chain" id="PRO_5012390691" evidence="1">
    <location>
        <begin position="21"/>
        <end position="169"/>
    </location>
</feature>
<dbReference type="InterPro" id="IPR014756">
    <property type="entry name" value="Ig_E-set"/>
</dbReference>
<protein>
    <submittedName>
        <fullName evidence="3">MD-2-related lipid-recognition protein-like protein</fullName>
    </submittedName>
</protein>
<dbReference type="EMBL" id="KY314246">
    <property type="protein sequence ID" value="AQS22680.1"/>
    <property type="molecule type" value="mRNA"/>
</dbReference>
<proteinExistence type="evidence at transcript level"/>
<evidence type="ECO:0000259" key="2">
    <source>
        <dbReference type="SMART" id="SM00737"/>
    </source>
</evidence>
<reference evidence="3" key="1">
    <citation type="journal article" date="2017" name="Aquat. Toxicol.">
        <title>Spliced leader-based analyses reveal the effects of polycyclic aromatic hydrocarbons on gene expression in the copepod Pseudodiaptomus poplesia.</title>
        <authorList>
            <person name="Zhuang Y."/>
            <person name="Yang F."/>
            <person name="Xu D."/>
            <person name="Chen H."/>
            <person name="Zhang H."/>
            <person name="Liu G."/>
        </authorList>
    </citation>
    <scope>NUCLEOTIDE SEQUENCE</scope>
</reference>
<feature type="signal peptide" evidence="1">
    <location>
        <begin position="1"/>
        <end position="20"/>
    </location>
</feature>
<accession>A0A1S6GLG7</accession>
<organism evidence="3">
    <name type="scientific">Pseudodiaptomus poplesia</name>
    <dbReference type="NCBI Taxonomy" id="213370"/>
    <lineage>
        <taxon>Eukaryota</taxon>
        <taxon>Metazoa</taxon>
        <taxon>Ecdysozoa</taxon>
        <taxon>Arthropoda</taxon>
        <taxon>Crustacea</taxon>
        <taxon>Multicrustacea</taxon>
        <taxon>Hexanauplia</taxon>
        <taxon>Copepoda</taxon>
        <taxon>Calanoida</taxon>
        <taxon>Pseudodiaptomidae</taxon>
        <taxon>Pseudodiaptomus</taxon>
    </lineage>
</organism>
<evidence type="ECO:0000256" key="1">
    <source>
        <dbReference type="SAM" id="SignalP"/>
    </source>
</evidence>
<dbReference type="AlphaFoldDB" id="A0A1S6GLG7"/>
<dbReference type="Pfam" id="PF02221">
    <property type="entry name" value="E1_DerP2_DerF2"/>
    <property type="match status" value="1"/>
</dbReference>